<dbReference type="CDD" id="cd00317">
    <property type="entry name" value="cyclophilin"/>
    <property type="match status" value="1"/>
</dbReference>
<dbReference type="AlphaFoldDB" id="A0A418PXU9"/>
<dbReference type="PANTHER" id="PTHR43246">
    <property type="entry name" value="PEPTIDYL-PROLYL CIS-TRANS ISOMERASE CYP38, CHLOROPLASTIC"/>
    <property type="match status" value="1"/>
</dbReference>
<feature type="domain" description="PPIase cyclophilin-type" evidence="5">
    <location>
        <begin position="46"/>
        <end position="199"/>
    </location>
</feature>
<evidence type="ECO:0000256" key="3">
    <source>
        <dbReference type="ARBA" id="ARBA00023235"/>
    </source>
</evidence>
<evidence type="ECO:0000313" key="6">
    <source>
        <dbReference type="EMBL" id="RIX26837.1"/>
    </source>
</evidence>
<keyword evidence="2" id="KW-0697">Rotamase</keyword>
<name>A0A418PXU9_9SPHN</name>
<dbReference type="EMBL" id="QXTF01000005">
    <property type="protein sequence ID" value="RIX26837.1"/>
    <property type="molecule type" value="Genomic_DNA"/>
</dbReference>
<dbReference type="SUPFAM" id="SSF50891">
    <property type="entry name" value="Cyclophilin-like"/>
    <property type="match status" value="1"/>
</dbReference>
<gene>
    <name evidence="6" type="ORF">D3M59_11655</name>
</gene>
<dbReference type="Gene3D" id="2.40.100.10">
    <property type="entry name" value="Cyclophilin-like"/>
    <property type="match status" value="1"/>
</dbReference>
<comment type="caution">
    <text evidence="6">The sequence shown here is derived from an EMBL/GenBank/DDBJ whole genome shotgun (WGS) entry which is preliminary data.</text>
</comment>
<evidence type="ECO:0000256" key="2">
    <source>
        <dbReference type="ARBA" id="ARBA00023110"/>
    </source>
</evidence>
<protein>
    <recommendedName>
        <fullName evidence="1">peptidylprolyl isomerase</fullName>
        <ecNumber evidence="1">5.2.1.8</ecNumber>
    </recommendedName>
</protein>
<evidence type="ECO:0000256" key="4">
    <source>
        <dbReference type="SAM" id="SignalP"/>
    </source>
</evidence>
<dbReference type="InterPro" id="IPR029000">
    <property type="entry name" value="Cyclophilin-like_dom_sf"/>
</dbReference>
<evidence type="ECO:0000259" key="5">
    <source>
        <dbReference type="PROSITE" id="PS50072"/>
    </source>
</evidence>
<accession>A0A418PXU9</accession>
<dbReference type="RefSeq" id="WP_119533854.1">
    <property type="nucleotide sequence ID" value="NZ_QXTF01000005.1"/>
</dbReference>
<dbReference type="EC" id="5.2.1.8" evidence="1"/>
<reference evidence="6 7" key="1">
    <citation type="submission" date="2018-09" db="EMBL/GenBank/DDBJ databases">
        <title>Sphingomonas sp. DAC4.</title>
        <authorList>
            <person name="Seo T."/>
        </authorList>
    </citation>
    <scope>NUCLEOTIDE SEQUENCE [LARGE SCALE GENOMIC DNA]</scope>
    <source>
        <strain evidence="6 7">DAC4</strain>
    </source>
</reference>
<keyword evidence="7" id="KW-1185">Reference proteome</keyword>
<evidence type="ECO:0000313" key="7">
    <source>
        <dbReference type="Proteomes" id="UP000285023"/>
    </source>
</evidence>
<dbReference type="OrthoDB" id="9807797at2"/>
<feature type="signal peptide" evidence="4">
    <location>
        <begin position="1"/>
        <end position="20"/>
    </location>
</feature>
<dbReference type="InterPro" id="IPR002130">
    <property type="entry name" value="Cyclophilin-type_PPIase_dom"/>
</dbReference>
<dbReference type="PROSITE" id="PS50072">
    <property type="entry name" value="CSA_PPIASE_2"/>
    <property type="match status" value="1"/>
</dbReference>
<dbReference type="InterPro" id="IPR044665">
    <property type="entry name" value="E_coli_cyclophilin_A-like"/>
</dbReference>
<feature type="chain" id="PRO_5019155117" description="peptidylprolyl isomerase" evidence="4">
    <location>
        <begin position="21"/>
        <end position="206"/>
    </location>
</feature>
<evidence type="ECO:0000256" key="1">
    <source>
        <dbReference type="ARBA" id="ARBA00013194"/>
    </source>
</evidence>
<dbReference type="GO" id="GO:0003755">
    <property type="term" value="F:peptidyl-prolyl cis-trans isomerase activity"/>
    <property type="evidence" value="ECO:0007669"/>
    <property type="project" value="UniProtKB-KW"/>
</dbReference>
<organism evidence="6 7">
    <name type="scientific">Sphingomonas edaphi</name>
    <dbReference type="NCBI Taxonomy" id="2315689"/>
    <lineage>
        <taxon>Bacteria</taxon>
        <taxon>Pseudomonadati</taxon>
        <taxon>Pseudomonadota</taxon>
        <taxon>Alphaproteobacteria</taxon>
        <taxon>Sphingomonadales</taxon>
        <taxon>Sphingomonadaceae</taxon>
        <taxon>Sphingomonas</taxon>
    </lineage>
</organism>
<proteinExistence type="predicted"/>
<sequence length="206" mass="21175">MRIRIMLAVLMTAVAAPALSQTPGAAPAPAPAAVEDLVTVELDTIAGRIVIALDKGHAPLTTANFLKYVTGGKYDGESIYRAMKYGDTGGLVQGGITSDARKLLPAVAHESTATTGLKHVRGAISMASQGPGTAQADFFILTTDIPGLDANGADQGFAVFGKVVEGMDVVDRILASPVSATKGEGSMKGEMLEPAVKILKAARVDQ</sequence>
<keyword evidence="4" id="KW-0732">Signal</keyword>
<keyword evidence="3 6" id="KW-0413">Isomerase</keyword>
<dbReference type="Pfam" id="PF00160">
    <property type="entry name" value="Pro_isomerase"/>
    <property type="match status" value="1"/>
</dbReference>
<dbReference type="Proteomes" id="UP000285023">
    <property type="component" value="Unassembled WGS sequence"/>
</dbReference>